<sequence>MADLVGLSRTHMAKQVQDATVVQAGLAVAFDKGLNPADLDGTSATYLRSALALVSAGRGLAVKTANDYYGAAKRGAGFEDVIPLLPAPQMDLAMAAQALLINGPISVKKQLASGVGLIAAMDAAKAQTLRVGKRLVLEAPRKHLINLSHKDKDALGWARVSDGQPCHFCAMLVGRGPVYSEQTVRFRAHNGCGCSVRPFFKGEADGGWSPDAKALNNLWHGVDEDGNLLPGRTEGQTLTLAEWRELYGKAVNDPGSPVFKTFTDKVARHISSPAIVQARKAAMTAYQAQRTAQLAAEKAAREAQTAEAQKIAQEEAKKAAAEAAKIKKWKGKPAPVKPVEPKPSATLGPAAFDQFLEDAKKRFKDFADKSGNPKNDLTLSLNWNYFQKVVNDHDKAALSYLKSNHYIDDKLEADALAAMKAADAPIPGAAEAYKKELTSYKNRLTRYKRYVEEWREVNGITSTASGMDGALVFQTNHEAVEWANKGFPPPPDGAGKNALIKYTGGSYRPWNDALRKHADGDTLPPGSWKAPTKDADGAFQDAPEDFIVTRGTGWDEFAHSGGQRSYSIPPPPPEDLIGTVQTQHGYTSTAMSGAADNSSFGGSVQMKIRVPQGYPVAWVDPFSQYRGEREMLLARSTSLYIHNVYKSSKGGYSQHWIVEAEVIPKGIDPASFAASATPTPATTPFQ</sequence>
<dbReference type="Pfam" id="PF03496">
    <property type="entry name" value="ADPrib_exo_Tox"/>
    <property type="match status" value="1"/>
</dbReference>
<organism evidence="3 4">
    <name type="scientific">Arthrobacter phage Janeemi</name>
    <dbReference type="NCBI Taxonomy" id="2927240"/>
    <lineage>
        <taxon>Viruses</taxon>
        <taxon>Duplodnaviria</taxon>
        <taxon>Heunggongvirae</taxon>
        <taxon>Uroviricota</taxon>
        <taxon>Caudoviricetes</taxon>
        <taxon>Casidaviridae</taxon>
        <taxon>Yangvirus</taxon>
        <taxon>Yangvirus janeemi</taxon>
    </lineage>
</organism>
<dbReference type="EMBL" id="ON970616">
    <property type="protein sequence ID" value="UVK63525.1"/>
    <property type="molecule type" value="Genomic_DNA"/>
</dbReference>
<name>A0A9E7QKU8_9CAUD</name>
<dbReference type="InterPro" id="IPR003540">
    <property type="entry name" value="ADP-ribosyltransferase"/>
</dbReference>
<dbReference type="Proteomes" id="UP001059694">
    <property type="component" value="Segment"/>
</dbReference>
<dbReference type="PROSITE" id="PS51996">
    <property type="entry name" value="TR_MART"/>
    <property type="match status" value="1"/>
</dbReference>
<dbReference type="Gene3D" id="3.90.176.10">
    <property type="entry name" value="Toxin ADP-ribosyltransferase, Chain A, domain 1"/>
    <property type="match status" value="1"/>
</dbReference>
<protein>
    <submittedName>
        <fullName evidence="3">VIP2-like ADP-ribosyltransferase toxin</fullName>
    </submittedName>
</protein>
<gene>
    <name evidence="3" type="primary">5</name>
    <name evidence="3" type="ORF">SEA_JANEEMI_5</name>
</gene>
<evidence type="ECO:0000256" key="1">
    <source>
        <dbReference type="SAM" id="Coils"/>
    </source>
</evidence>
<reference evidence="3" key="1">
    <citation type="submission" date="2022-07" db="EMBL/GenBank/DDBJ databases">
        <authorList>
            <person name="Patel Y.B."/>
            <person name="Mathew B.V."/>
            <person name="Medina A."/>
            <person name="Patel V.P."/>
            <person name="Paul R."/>
            <person name="Saji H."/>
            <person name="Syeda A."/>
            <person name="Thomson J."/>
            <person name="Gibb B.P."/>
            <person name="Furlong K.P."/>
            <person name="Rudner A.D."/>
            <person name="Beyer A.R."/>
            <person name="Chong R.A."/>
            <person name="Edgington N.P."/>
            <person name="Freise A.C."/>
            <person name="Garcia Costas A.M."/>
            <person name="Klyczek K.K."/>
            <person name="Swerdlow S.J."/>
            <person name="Garlena R.A."/>
            <person name="Russell D.A."/>
            <person name="Jacobs-Sera D."/>
            <person name="Hatfull G.F."/>
        </authorList>
    </citation>
    <scope>NUCLEOTIDE SEQUENCE</scope>
</reference>
<dbReference type="GO" id="GO:0005576">
    <property type="term" value="C:extracellular region"/>
    <property type="evidence" value="ECO:0007669"/>
    <property type="project" value="InterPro"/>
</dbReference>
<feature type="domain" description="ADP ribosyltransferase" evidence="2">
    <location>
        <begin position="495"/>
        <end position="660"/>
    </location>
</feature>
<accession>A0A9E7QKU8</accession>
<feature type="coiled-coil region" evidence="1">
    <location>
        <begin position="289"/>
        <end position="316"/>
    </location>
</feature>
<dbReference type="InterPro" id="IPR057369">
    <property type="entry name" value="VG15"/>
</dbReference>
<evidence type="ECO:0000259" key="2">
    <source>
        <dbReference type="Pfam" id="PF03496"/>
    </source>
</evidence>
<keyword evidence="1" id="KW-0175">Coiled coil</keyword>
<evidence type="ECO:0000313" key="3">
    <source>
        <dbReference type="EMBL" id="UVK63525.1"/>
    </source>
</evidence>
<proteinExistence type="predicted"/>
<evidence type="ECO:0000313" key="4">
    <source>
        <dbReference type="Proteomes" id="UP001059694"/>
    </source>
</evidence>
<dbReference type="SUPFAM" id="SSF56399">
    <property type="entry name" value="ADP-ribosylation"/>
    <property type="match status" value="1"/>
</dbReference>
<dbReference type="Pfam" id="PF25310">
    <property type="entry name" value="VG15"/>
    <property type="match status" value="1"/>
</dbReference>
<keyword evidence="4" id="KW-1185">Reference proteome</keyword>